<evidence type="ECO:0000256" key="5">
    <source>
        <dbReference type="ARBA" id="ARBA00022989"/>
    </source>
</evidence>
<keyword evidence="4 7" id="KW-0812">Transmembrane</keyword>
<keyword evidence="5 7" id="KW-1133">Transmembrane helix</keyword>
<feature type="domain" description="ABC transmembrane type-1" evidence="8">
    <location>
        <begin position="63"/>
        <end position="244"/>
    </location>
</feature>
<dbReference type="Gene3D" id="1.10.3720.10">
    <property type="entry name" value="MetI-like"/>
    <property type="match status" value="1"/>
</dbReference>
<evidence type="ECO:0000256" key="2">
    <source>
        <dbReference type="ARBA" id="ARBA00022448"/>
    </source>
</evidence>
<dbReference type="EMBL" id="JBDIZK010000002">
    <property type="protein sequence ID" value="MEN3746192.1"/>
    <property type="molecule type" value="Genomic_DNA"/>
</dbReference>
<evidence type="ECO:0000256" key="1">
    <source>
        <dbReference type="ARBA" id="ARBA00004651"/>
    </source>
</evidence>
<dbReference type="InterPro" id="IPR035906">
    <property type="entry name" value="MetI-like_sf"/>
</dbReference>
<evidence type="ECO:0000259" key="8">
    <source>
        <dbReference type="PROSITE" id="PS50928"/>
    </source>
</evidence>
<feature type="transmembrane region" description="Helical" evidence="7">
    <location>
        <begin position="71"/>
        <end position="92"/>
    </location>
</feature>
<keyword evidence="3" id="KW-1003">Cell membrane</keyword>
<dbReference type="Pfam" id="PF00528">
    <property type="entry name" value="BPD_transp_1"/>
    <property type="match status" value="1"/>
</dbReference>
<feature type="transmembrane region" description="Helical" evidence="7">
    <location>
        <begin position="169"/>
        <end position="186"/>
    </location>
</feature>
<reference evidence="9 10" key="1">
    <citation type="submission" date="2024-05" db="EMBL/GenBank/DDBJ databases">
        <title>Sphingomonas sp. HF-S3 16S ribosomal RNA gene Genome sequencing and assembly.</title>
        <authorList>
            <person name="Lee H."/>
        </authorList>
    </citation>
    <scope>NUCLEOTIDE SEQUENCE [LARGE SCALE GENOMIC DNA]</scope>
    <source>
        <strain evidence="9 10">HF-S3</strain>
    </source>
</reference>
<sequence>MTLLLSRRWIRLAIGLVVPAIALTWWQVQASQGGANAIAFAPLQSIGAAAWDLTANGTLVSDMIATLSRSLTGLAIGGTLGIAVGVAMAIWGPLDRLLGPLLNAIRQVPLIGWLPLFGLWFGTGQGSELIIVSISAFFPTMLNSYEGVAHVEHRYLEVGRIYGFTPWQRFRLILLPAAMPLILTGLTQALAFAWITSIATEILLGVGGGLGVTMQLAQTQQRLDIILVAIIATAMLGFAINQLFRAARAHLLRWQPLSI</sequence>
<keyword evidence="10" id="KW-1185">Reference proteome</keyword>
<keyword evidence="2 7" id="KW-0813">Transport</keyword>
<dbReference type="SUPFAM" id="SSF161098">
    <property type="entry name" value="MetI-like"/>
    <property type="match status" value="1"/>
</dbReference>
<evidence type="ECO:0000313" key="9">
    <source>
        <dbReference type="EMBL" id="MEN3746192.1"/>
    </source>
</evidence>
<evidence type="ECO:0000313" key="10">
    <source>
        <dbReference type="Proteomes" id="UP001427805"/>
    </source>
</evidence>
<evidence type="ECO:0000256" key="4">
    <source>
        <dbReference type="ARBA" id="ARBA00022692"/>
    </source>
</evidence>
<accession>A0ABV0B3N9</accession>
<feature type="transmembrane region" description="Helical" evidence="7">
    <location>
        <begin position="104"/>
        <end position="123"/>
    </location>
</feature>
<dbReference type="PROSITE" id="PS50928">
    <property type="entry name" value="ABC_TM1"/>
    <property type="match status" value="1"/>
</dbReference>
<comment type="subcellular location">
    <subcellularLocation>
        <location evidence="1 7">Cell membrane</location>
        <topology evidence="1 7">Multi-pass membrane protein</topology>
    </subcellularLocation>
</comment>
<feature type="transmembrane region" description="Helical" evidence="7">
    <location>
        <begin position="192"/>
        <end position="213"/>
    </location>
</feature>
<comment type="similarity">
    <text evidence="7">Belongs to the binding-protein-dependent transport system permease family.</text>
</comment>
<gene>
    <name evidence="9" type="ORF">TPR58_03355</name>
</gene>
<dbReference type="RefSeq" id="WP_346245201.1">
    <property type="nucleotide sequence ID" value="NZ_JBDIZK010000002.1"/>
</dbReference>
<evidence type="ECO:0000256" key="7">
    <source>
        <dbReference type="RuleBase" id="RU363032"/>
    </source>
</evidence>
<name>A0ABV0B3N9_9SPHN</name>
<dbReference type="InterPro" id="IPR000515">
    <property type="entry name" value="MetI-like"/>
</dbReference>
<protein>
    <submittedName>
        <fullName evidence="9">ABC transporter permease</fullName>
    </submittedName>
</protein>
<proteinExistence type="inferred from homology"/>
<evidence type="ECO:0000256" key="6">
    <source>
        <dbReference type="ARBA" id="ARBA00023136"/>
    </source>
</evidence>
<feature type="transmembrane region" description="Helical" evidence="7">
    <location>
        <begin position="225"/>
        <end position="244"/>
    </location>
</feature>
<evidence type="ECO:0000256" key="3">
    <source>
        <dbReference type="ARBA" id="ARBA00022475"/>
    </source>
</evidence>
<keyword evidence="6 7" id="KW-0472">Membrane</keyword>
<dbReference type="PANTHER" id="PTHR30151:SF38">
    <property type="entry name" value="ALIPHATIC SULFONATES TRANSPORT PERMEASE PROTEIN SSUC-RELATED"/>
    <property type="match status" value="1"/>
</dbReference>
<organism evidence="9 10">
    <name type="scientific">Sphingomonas rustica</name>
    <dbReference type="NCBI Taxonomy" id="3103142"/>
    <lineage>
        <taxon>Bacteria</taxon>
        <taxon>Pseudomonadati</taxon>
        <taxon>Pseudomonadota</taxon>
        <taxon>Alphaproteobacteria</taxon>
        <taxon>Sphingomonadales</taxon>
        <taxon>Sphingomonadaceae</taxon>
        <taxon>Sphingomonas</taxon>
    </lineage>
</organism>
<comment type="caution">
    <text evidence="9">The sequence shown here is derived from an EMBL/GenBank/DDBJ whole genome shotgun (WGS) entry which is preliminary data.</text>
</comment>
<dbReference type="Proteomes" id="UP001427805">
    <property type="component" value="Unassembled WGS sequence"/>
</dbReference>
<dbReference type="CDD" id="cd06261">
    <property type="entry name" value="TM_PBP2"/>
    <property type="match status" value="1"/>
</dbReference>
<dbReference type="PANTHER" id="PTHR30151">
    <property type="entry name" value="ALKANE SULFONATE ABC TRANSPORTER-RELATED, MEMBRANE SUBUNIT"/>
    <property type="match status" value="1"/>
</dbReference>